<dbReference type="OrthoDB" id="6354562at2"/>
<evidence type="ECO:0000313" key="2">
    <source>
        <dbReference type="Proteomes" id="UP000229044"/>
    </source>
</evidence>
<proteinExistence type="predicted"/>
<accession>A0A2G1VDM2</accession>
<protein>
    <recommendedName>
        <fullName evidence="3">Lipoprotein</fullName>
    </recommendedName>
</protein>
<gene>
    <name evidence="1" type="ORF">CLH62_10975</name>
</gene>
<reference evidence="1 2" key="1">
    <citation type="submission" date="2017-09" db="EMBL/GenBank/DDBJ databases">
        <title>The draft genome sequences of Marinobacter guineae M3B.</title>
        <authorList>
            <person name="Cao J."/>
        </authorList>
    </citation>
    <scope>NUCLEOTIDE SEQUENCE [LARGE SCALE GENOMIC DNA]</scope>
    <source>
        <strain evidence="1 2">M3B</strain>
    </source>
</reference>
<name>A0A2G1VDM2_9GAMM</name>
<evidence type="ECO:0008006" key="3">
    <source>
        <dbReference type="Google" id="ProtNLM"/>
    </source>
</evidence>
<evidence type="ECO:0000313" key="1">
    <source>
        <dbReference type="EMBL" id="PHQ24878.1"/>
    </source>
</evidence>
<dbReference type="RefSeq" id="WP_099618194.1">
    <property type="nucleotide sequence ID" value="NZ_KZ319340.1"/>
</dbReference>
<comment type="caution">
    <text evidence="1">The sequence shown here is derived from an EMBL/GenBank/DDBJ whole genome shotgun (WGS) entry which is preliminary data.</text>
</comment>
<dbReference type="AlphaFoldDB" id="A0A2G1VDM2"/>
<organism evidence="1 2">
    <name type="scientific">Marinobacter guineae</name>
    <dbReference type="NCBI Taxonomy" id="432303"/>
    <lineage>
        <taxon>Bacteria</taxon>
        <taxon>Pseudomonadati</taxon>
        <taxon>Pseudomonadota</taxon>
        <taxon>Gammaproteobacteria</taxon>
        <taxon>Pseudomonadales</taxon>
        <taxon>Marinobacteraceae</taxon>
        <taxon>Marinobacter</taxon>
    </lineage>
</organism>
<sequence length="356" mass="39160">MRHSCMFAAIPVIAVALGGCGLEDTGSSVLNPATDVDLTFSSFDLENTQKAPDNLEHTRFWHFYRGIQPSGDNADDLATTGEIRSHIDIFIRATPTESGTGYSRVRNPLDLMNQVLASGEVTNFQEGKRYISQRIADGAAGTYNSRGNGAQIRFTDQSAVLADLPLNDQVWIYPTLDWRYLPDGPEGSGLTEKVYRTIQYVSRSVDETVKADQPQLVSVLAGSRFDANSFMELGYSPTEFATADYLSRSYGSIEFRQDFIKENTDTLFIKSADTEVLGLDRYPGYSLSDNSPDCLRVELEYDMNVVKIFASNGEPTRIDDPNSADEQDTIANPANCTNQEDSAAVTSWATVAIAGR</sequence>
<dbReference type="Proteomes" id="UP000229044">
    <property type="component" value="Unassembled WGS sequence"/>
</dbReference>
<dbReference type="EMBL" id="NTFI01000003">
    <property type="protein sequence ID" value="PHQ24878.1"/>
    <property type="molecule type" value="Genomic_DNA"/>
</dbReference>
<keyword evidence="2" id="KW-1185">Reference proteome</keyword>
<dbReference type="PROSITE" id="PS51257">
    <property type="entry name" value="PROKAR_LIPOPROTEIN"/>
    <property type="match status" value="1"/>
</dbReference>